<evidence type="ECO:0000313" key="2">
    <source>
        <dbReference type="EMBL" id="RZC38333.1"/>
    </source>
</evidence>
<reference evidence="2" key="1">
    <citation type="submission" date="2017-03" db="EMBL/GenBank/DDBJ databases">
        <title>Genome of the blue death feigning beetle - Asbolus verrucosus.</title>
        <authorList>
            <person name="Rider S.D."/>
        </authorList>
    </citation>
    <scope>NUCLEOTIDE SEQUENCE [LARGE SCALE GENOMIC DNA]</scope>
    <source>
        <strain evidence="2">Butters</strain>
        <tissue evidence="2">Head and leg muscle</tissue>
    </source>
</reference>
<keyword evidence="3" id="KW-1185">Reference proteome</keyword>
<proteinExistence type="predicted"/>
<evidence type="ECO:0000313" key="3">
    <source>
        <dbReference type="Proteomes" id="UP000292052"/>
    </source>
</evidence>
<evidence type="ECO:0000256" key="1">
    <source>
        <dbReference type="SAM" id="MobiDB-lite"/>
    </source>
</evidence>
<comment type="caution">
    <text evidence="2">The sequence shown here is derived from an EMBL/GenBank/DDBJ whole genome shotgun (WGS) entry which is preliminary data.</text>
</comment>
<name>A0A482W0D3_ASBVE</name>
<dbReference type="OrthoDB" id="6747516at2759"/>
<sequence length="97" mass="11142">MTVNFNEFILNHLQALESVLSKSKSHTTFGDESESTNRKGTAIRRSQTQSAMPRAIEEIQAKLQQSGESSWKRRVQQNNNCNDELKLLNMNKYNVLE</sequence>
<accession>A0A482W0D3</accession>
<organism evidence="2 3">
    <name type="scientific">Asbolus verrucosus</name>
    <name type="common">Desert ironclad beetle</name>
    <dbReference type="NCBI Taxonomy" id="1661398"/>
    <lineage>
        <taxon>Eukaryota</taxon>
        <taxon>Metazoa</taxon>
        <taxon>Ecdysozoa</taxon>
        <taxon>Arthropoda</taxon>
        <taxon>Hexapoda</taxon>
        <taxon>Insecta</taxon>
        <taxon>Pterygota</taxon>
        <taxon>Neoptera</taxon>
        <taxon>Endopterygota</taxon>
        <taxon>Coleoptera</taxon>
        <taxon>Polyphaga</taxon>
        <taxon>Cucujiformia</taxon>
        <taxon>Tenebrionidae</taxon>
        <taxon>Pimeliinae</taxon>
        <taxon>Asbolus</taxon>
    </lineage>
</organism>
<gene>
    <name evidence="2" type="ORF">BDFB_000303</name>
</gene>
<protein>
    <submittedName>
        <fullName evidence="2">Uncharacterized protein</fullName>
    </submittedName>
</protein>
<dbReference type="AlphaFoldDB" id="A0A482W0D3"/>
<dbReference type="EMBL" id="QDEB01044289">
    <property type="protein sequence ID" value="RZC38333.1"/>
    <property type="molecule type" value="Genomic_DNA"/>
</dbReference>
<dbReference type="Proteomes" id="UP000292052">
    <property type="component" value="Unassembled WGS sequence"/>
</dbReference>
<feature type="region of interest" description="Disordered" evidence="1">
    <location>
        <begin position="24"/>
        <end position="52"/>
    </location>
</feature>